<keyword evidence="3" id="KW-1185">Reference proteome</keyword>
<evidence type="ECO:0000313" key="3">
    <source>
        <dbReference type="Proteomes" id="UP000095038"/>
    </source>
</evidence>
<evidence type="ECO:0000256" key="1">
    <source>
        <dbReference type="SAM" id="Coils"/>
    </source>
</evidence>
<feature type="coiled-coil region" evidence="1">
    <location>
        <begin position="83"/>
        <end position="113"/>
    </location>
</feature>
<dbReference type="EMBL" id="KV454484">
    <property type="protein sequence ID" value="ODV59758.1"/>
    <property type="molecule type" value="Genomic_DNA"/>
</dbReference>
<accession>A0A1D2VDH6</accession>
<evidence type="ECO:0000313" key="2">
    <source>
        <dbReference type="EMBL" id="ODV59758.1"/>
    </source>
</evidence>
<name>A0A1D2VDH6_9ASCO</name>
<dbReference type="GeneID" id="30965547"/>
<organism evidence="2 3">
    <name type="scientific">Ascoidea rubescens DSM 1968</name>
    <dbReference type="NCBI Taxonomy" id="1344418"/>
    <lineage>
        <taxon>Eukaryota</taxon>
        <taxon>Fungi</taxon>
        <taxon>Dikarya</taxon>
        <taxon>Ascomycota</taxon>
        <taxon>Saccharomycotina</taxon>
        <taxon>Saccharomycetes</taxon>
        <taxon>Ascoideaceae</taxon>
        <taxon>Ascoidea</taxon>
    </lineage>
</organism>
<dbReference type="InParanoid" id="A0A1D2VDH6"/>
<dbReference type="Proteomes" id="UP000095038">
    <property type="component" value="Unassembled WGS sequence"/>
</dbReference>
<proteinExistence type="predicted"/>
<reference evidence="3" key="1">
    <citation type="submission" date="2016-05" db="EMBL/GenBank/DDBJ databases">
        <title>Comparative genomics of biotechnologically important yeasts.</title>
        <authorList>
            <consortium name="DOE Joint Genome Institute"/>
            <person name="Riley R."/>
            <person name="Haridas S."/>
            <person name="Wolfe K.H."/>
            <person name="Lopes M.R."/>
            <person name="Hittinger C.T."/>
            <person name="Goker M."/>
            <person name="Salamov A."/>
            <person name="Wisecaver J."/>
            <person name="Long T.M."/>
            <person name="Aerts A.L."/>
            <person name="Barry K."/>
            <person name="Choi C."/>
            <person name="Clum A."/>
            <person name="Coughlan A.Y."/>
            <person name="Deshpande S."/>
            <person name="Douglass A.P."/>
            <person name="Hanson S.J."/>
            <person name="Klenk H.-P."/>
            <person name="Labutti K."/>
            <person name="Lapidus A."/>
            <person name="Lindquist E."/>
            <person name="Lipzen A."/>
            <person name="Meier-Kolthoff J.P."/>
            <person name="Ohm R.A."/>
            <person name="Otillar R.P."/>
            <person name="Pangilinan J."/>
            <person name="Peng Y."/>
            <person name="Rokas A."/>
            <person name="Rosa C.A."/>
            <person name="Scheuner C."/>
            <person name="Sibirny A.A."/>
            <person name="Slot J.C."/>
            <person name="Stielow J.B."/>
            <person name="Sun H."/>
            <person name="Kurtzman C.P."/>
            <person name="Blackwell M."/>
            <person name="Grigoriev I.V."/>
            <person name="Jeffries T.W."/>
        </authorList>
    </citation>
    <scope>NUCLEOTIDE SEQUENCE [LARGE SCALE GENOMIC DNA]</scope>
    <source>
        <strain evidence="3">DSM 1968</strain>
    </source>
</reference>
<dbReference type="RefSeq" id="XP_020046065.1">
    <property type="nucleotide sequence ID" value="XM_020191911.1"/>
</dbReference>
<keyword evidence="1" id="KW-0175">Coiled coil</keyword>
<sequence length="124" mass="14362">MSKPNIDGCSSVAVLTSFILKQYLFKSRLSSVERKANKFKCLKILDALRISEQNNTKLIRQSYNLQNHYFKLFNDKNDIAPDLNLTDEEHEEMKKLLNNAKQISNDIKQFEIEEILQGSEPGKI</sequence>
<gene>
    <name evidence="2" type="ORF">ASCRUDRAFT_71271</name>
</gene>
<dbReference type="AlphaFoldDB" id="A0A1D2VDH6"/>
<protein>
    <submittedName>
        <fullName evidence="2">Uncharacterized protein</fullName>
    </submittedName>
</protein>